<proteinExistence type="predicted"/>
<dbReference type="Proteomes" id="UP000789833">
    <property type="component" value="Unassembled WGS sequence"/>
</dbReference>
<keyword evidence="2" id="KW-1185">Reference proteome</keyword>
<organism evidence="1 2">
    <name type="scientific">Sutcliffiella rhizosphaerae</name>
    <dbReference type="NCBI Taxonomy" id="2880967"/>
    <lineage>
        <taxon>Bacteria</taxon>
        <taxon>Bacillati</taxon>
        <taxon>Bacillota</taxon>
        <taxon>Bacilli</taxon>
        <taxon>Bacillales</taxon>
        <taxon>Bacillaceae</taxon>
        <taxon>Sutcliffiella</taxon>
    </lineage>
</organism>
<sequence length="36" mass="4146">MGGYAWEVQDMKILNERIPAKGQLGLWETDLSKYGF</sequence>
<protein>
    <submittedName>
        <fullName evidence="1">Uncharacterized protein</fullName>
    </submittedName>
</protein>
<name>A0ABM8YTI5_9BACI</name>
<dbReference type="EMBL" id="CAKJTJ010000036">
    <property type="protein sequence ID" value="CAG9623152.1"/>
    <property type="molecule type" value="Genomic_DNA"/>
</dbReference>
<comment type="caution">
    <text evidence="1">The sequence shown here is derived from an EMBL/GenBank/DDBJ whole genome shotgun (WGS) entry which is preliminary data.</text>
</comment>
<gene>
    <name evidence="1" type="ORF">BACCIP111883_03948</name>
</gene>
<accession>A0ABM8YTI5</accession>
<evidence type="ECO:0000313" key="2">
    <source>
        <dbReference type="Proteomes" id="UP000789833"/>
    </source>
</evidence>
<reference evidence="1 2" key="1">
    <citation type="submission" date="2021-10" db="EMBL/GenBank/DDBJ databases">
        <authorList>
            <person name="Criscuolo A."/>
        </authorList>
    </citation>
    <scope>NUCLEOTIDE SEQUENCE [LARGE SCALE GENOMIC DNA]</scope>
    <source>
        <strain evidence="2">CIP 111883</strain>
    </source>
</reference>
<evidence type="ECO:0000313" key="1">
    <source>
        <dbReference type="EMBL" id="CAG9623152.1"/>
    </source>
</evidence>